<sequence length="59" mass="6642">MVIRWQRLLLYRDCPESLARKGACISTSTPHSPFQGTAGNTSRFPTIYLVRRPPDGHGQ</sequence>
<evidence type="ECO:0000313" key="1">
    <source>
        <dbReference type="EMBL" id="KAF8883743.1"/>
    </source>
</evidence>
<reference evidence="1" key="1">
    <citation type="submission" date="2020-11" db="EMBL/GenBank/DDBJ databases">
        <authorList>
            <consortium name="DOE Joint Genome Institute"/>
            <person name="Ahrendt S."/>
            <person name="Riley R."/>
            <person name="Andreopoulos W."/>
            <person name="LaButti K."/>
            <person name="Pangilinan J."/>
            <person name="Ruiz-duenas F.J."/>
            <person name="Barrasa J.M."/>
            <person name="Sanchez-Garcia M."/>
            <person name="Camarero S."/>
            <person name="Miyauchi S."/>
            <person name="Serrano A."/>
            <person name="Linde D."/>
            <person name="Babiker R."/>
            <person name="Drula E."/>
            <person name="Ayuso-Fernandez I."/>
            <person name="Pacheco R."/>
            <person name="Padilla G."/>
            <person name="Ferreira P."/>
            <person name="Barriuso J."/>
            <person name="Kellner H."/>
            <person name="Castanera R."/>
            <person name="Alfaro M."/>
            <person name="Ramirez L."/>
            <person name="Pisabarro A.G."/>
            <person name="Kuo A."/>
            <person name="Tritt A."/>
            <person name="Lipzen A."/>
            <person name="He G."/>
            <person name="Yan M."/>
            <person name="Ng V."/>
            <person name="Cullen D."/>
            <person name="Martin F."/>
            <person name="Rosso M.-N."/>
            <person name="Henrissat B."/>
            <person name="Hibbett D."/>
            <person name="Martinez A.T."/>
            <person name="Grigoriev I.V."/>
        </authorList>
    </citation>
    <scope>NUCLEOTIDE SEQUENCE</scope>
    <source>
        <strain evidence="1">AH 44721</strain>
    </source>
</reference>
<evidence type="ECO:0000313" key="2">
    <source>
        <dbReference type="Proteomes" id="UP000724874"/>
    </source>
</evidence>
<keyword evidence="2" id="KW-1185">Reference proteome</keyword>
<protein>
    <submittedName>
        <fullName evidence="1">Uncharacterized protein</fullName>
    </submittedName>
</protein>
<organism evidence="1 2">
    <name type="scientific">Gymnopilus junonius</name>
    <name type="common">Spectacular rustgill mushroom</name>
    <name type="synonym">Gymnopilus spectabilis subsp. junonius</name>
    <dbReference type="NCBI Taxonomy" id="109634"/>
    <lineage>
        <taxon>Eukaryota</taxon>
        <taxon>Fungi</taxon>
        <taxon>Dikarya</taxon>
        <taxon>Basidiomycota</taxon>
        <taxon>Agaricomycotina</taxon>
        <taxon>Agaricomycetes</taxon>
        <taxon>Agaricomycetidae</taxon>
        <taxon>Agaricales</taxon>
        <taxon>Agaricineae</taxon>
        <taxon>Hymenogastraceae</taxon>
        <taxon>Gymnopilus</taxon>
    </lineage>
</organism>
<dbReference type="AlphaFoldDB" id="A0A9P5NDF7"/>
<dbReference type="EMBL" id="JADNYJ010000113">
    <property type="protein sequence ID" value="KAF8883743.1"/>
    <property type="molecule type" value="Genomic_DNA"/>
</dbReference>
<gene>
    <name evidence="1" type="ORF">CPB84DRAFT_1789733</name>
</gene>
<accession>A0A9P5NDF7</accession>
<name>A0A9P5NDF7_GYMJU</name>
<dbReference type="Proteomes" id="UP000724874">
    <property type="component" value="Unassembled WGS sequence"/>
</dbReference>
<proteinExistence type="predicted"/>
<comment type="caution">
    <text evidence="1">The sequence shown here is derived from an EMBL/GenBank/DDBJ whole genome shotgun (WGS) entry which is preliminary data.</text>
</comment>